<keyword evidence="3" id="KW-1185">Reference proteome</keyword>
<reference evidence="2 3" key="1">
    <citation type="submission" date="2017-08" db="EMBL/GenBank/DDBJ databases">
        <title>Pusillimonas indicus sp. nov., a member of the family Alcaligenaceae isolated from surface seawater.</title>
        <authorList>
            <person name="Li J."/>
        </authorList>
    </citation>
    <scope>NUCLEOTIDE SEQUENCE [LARGE SCALE GENOMIC DNA]</scope>
    <source>
        <strain evidence="2 3">17-4A</strain>
    </source>
</reference>
<gene>
    <name evidence="2" type="ORF">CJO09_09705</name>
</gene>
<feature type="region of interest" description="Disordered" evidence="1">
    <location>
        <begin position="37"/>
        <end position="91"/>
    </location>
</feature>
<dbReference type="EMBL" id="NQOU01000003">
    <property type="protein sequence ID" value="RII82843.1"/>
    <property type="molecule type" value="Genomic_DNA"/>
</dbReference>
<feature type="compositionally biased region" description="Basic and acidic residues" evidence="1">
    <location>
        <begin position="53"/>
        <end position="69"/>
    </location>
</feature>
<name>A0ABX9MVA0_9BURK</name>
<dbReference type="Proteomes" id="UP000266483">
    <property type="component" value="Unassembled WGS sequence"/>
</dbReference>
<evidence type="ECO:0000313" key="3">
    <source>
        <dbReference type="Proteomes" id="UP000266483"/>
    </source>
</evidence>
<feature type="compositionally biased region" description="Polar residues" evidence="1">
    <location>
        <begin position="37"/>
        <end position="52"/>
    </location>
</feature>
<accession>A0ABX9MVA0</accession>
<evidence type="ECO:0000313" key="2">
    <source>
        <dbReference type="EMBL" id="RII82843.1"/>
    </source>
</evidence>
<protein>
    <submittedName>
        <fullName evidence="2">Copper resistance protein CopB</fullName>
    </submittedName>
</protein>
<organism evidence="2 3">
    <name type="scientific">Neopusillimonas maritima</name>
    <dbReference type="NCBI Taxonomy" id="2026239"/>
    <lineage>
        <taxon>Bacteria</taxon>
        <taxon>Pseudomonadati</taxon>
        <taxon>Pseudomonadota</taxon>
        <taxon>Betaproteobacteria</taxon>
        <taxon>Burkholderiales</taxon>
        <taxon>Alcaligenaceae</taxon>
        <taxon>Neopusillimonas</taxon>
    </lineage>
</organism>
<sequence>MTTTKQRKDTLIMKTGLKKIVFGLVVVLVLPFAAQGQTQDSHAGHSSSSQADTTRDPATEMTPMDHGDMKMQGGSPPADARDPNAYSGGFKRNEGQYALDPRYRLKMSDEHLFASLWMDNLEYVRARGQEWGAYEGQAWIGSTFNRLVLKGEGEFKDGKIQESRTEVLWGHAISTFWDTQMGGRFDYGRGEPSRQWLALGVQGLAPYWFELDATAYLGSEGRTALRFSAEYNLLLTQKLYLQPAMEVNFYGKDDPERDIGRGFSDGTVGLRLKYEITRQFVPYIGVEWSSKFGKTADIAEEAGGAKQETRFVAGVGFWF</sequence>
<dbReference type="Pfam" id="PF05275">
    <property type="entry name" value="CopB"/>
    <property type="match status" value="1"/>
</dbReference>
<proteinExistence type="predicted"/>
<dbReference type="InterPro" id="IPR007939">
    <property type="entry name" value="Cu-R_B_prcur"/>
</dbReference>
<evidence type="ECO:0000256" key="1">
    <source>
        <dbReference type="SAM" id="MobiDB-lite"/>
    </source>
</evidence>
<comment type="caution">
    <text evidence="2">The sequence shown here is derived from an EMBL/GenBank/DDBJ whole genome shotgun (WGS) entry which is preliminary data.</text>
</comment>